<dbReference type="EMBL" id="JARKHS020030574">
    <property type="protein sequence ID" value="KAK8761990.1"/>
    <property type="molecule type" value="Genomic_DNA"/>
</dbReference>
<dbReference type="AlphaFoldDB" id="A0AAQ4DHQ0"/>
<sequence>MSGDSMFSTRPRSLVSRLLTKEHSGLEIIRLSGFTNVTFEDYVQLGPKIAACAPNLKCVALLEDEFAYDYGSADCTALTAFLKAMPPSVVAFECNDIPVQGREQFIQEVSKRGNNMRVRYLPSAGMKESLNGHSVDFKVRSVATLIAFEPGTHIDVDGVISGCNGAVDAPVNVRYAMNVNLASALNLVSLEFFIKPGDVAFLEQMLDTIVDILHVPSLSNTLRKLTMCTAKSTSDGILELDTIPFDKTVDNTCGYGWLDPAYLQMFESKLSTALTTTKVGEKLTELKLLYVFHEKWQRAPFELGFWVAHHENLCSVSVWTHYKRQTEDFCNAIVREGGPKAMLTEFSVCRFDARSIRAVGTAVMRNRTEFRRAITAIVRESDGTALQGWDWLSFLVYRNHPALMDELRLHFAGSTLTDSELADKMTAIMNRHCYRFQDFSNAIVKLSDAGAAAVQQRRRRKRSLSCSNYSDIPAKRRHLEEVISHACMQSPIWSRIVADADMSDTLIKGVAAAAAASKVEKITQPVYIASPSVRTDSCTRHHPKLLESVAQEETKAHESLKSALTHVMAAIGCARCDPLEQLSLSANTIVPSQQCIAASSAIISKDLTAFGDFVTQTCCFSRLPRVQSLHFEEKEESSSSEEQFYCKNICYCFRCAYLAYFPIKYGV</sequence>
<dbReference type="Proteomes" id="UP001321473">
    <property type="component" value="Unassembled WGS sequence"/>
</dbReference>
<name>A0AAQ4DHQ0_AMBAM</name>
<keyword evidence="2" id="KW-1185">Reference proteome</keyword>
<comment type="caution">
    <text evidence="1">The sequence shown here is derived from an EMBL/GenBank/DDBJ whole genome shotgun (WGS) entry which is preliminary data.</text>
</comment>
<gene>
    <name evidence="1" type="ORF">V5799_026742</name>
</gene>
<organism evidence="1 2">
    <name type="scientific">Amblyomma americanum</name>
    <name type="common">Lone star tick</name>
    <dbReference type="NCBI Taxonomy" id="6943"/>
    <lineage>
        <taxon>Eukaryota</taxon>
        <taxon>Metazoa</taxon>
        <taxon>Ecdysozoa</taxon>
        <taxon>Arthropoda</taxon>
        <taxon>Chelicerata</taxon>
        <taxon>Arachnida</taxon>
        <taxon>Acari</taxon>
        <taxon>Parasitiformes</taxon>
        <taxon>Ixodida</taxon>
        <taxon>Ixodoidea</taxon>
        <taxon>Ixodidae</taxon>
        <taxon>Amblyomminae</taxon>
        <taxon>Amblyomma</taxon>
    </lineage>
</organism>
<evidence type="ECO:0000313" key="1">
    <source>
        <dbReference type="EMBL" id="KAK8761990.1"/>
    </source>
</evidence>
<proteinExistence type="predicted"/>
<reference evidence="1 2" key="1">
    <citation type="journal article" date="2023" name="Arcadia Sci">
        <title>De novo assembly of a long-read Amblyomma americanum tick genome.</title>
        <authorList>
            <person name="Chou S."/>
            <person name="Poskanzer K.E."/>
            <person name="Rollins M."/>
            <person name="Thuy-Boun P.S."/>
        </authorList>
    </citation>
    <scope>NUCLEOTIDE SEQUENCE [LARGE SCALE GENOMIC DNA]</scope>
    <source>
        <strain evidence="1">F_SG_1</strain>
        <tissue evidence="1">Salivary glands</tissue>
    </source>
</reference>
<protein>
    <submittedName>
        <fullName evidence="1">Uncharacterized protein</fullName>
    </submittedName>
</protein>
<evidence type="ECO:0000313" key="2">
    <source>
        <dbReference type="Proteomes" id="UP001321473"/>
    </source>
</evidence>
<accession>A0AAQ4DHQ0</accession>